<evidence type="ECO:0000313" key="3">
    <source>
        <dbReference type="Proteomes" id="UP001583193"/>
    </source>
</evidence>
<dbReference type="EMBL" id="JAVDPF010000013">
    <property type="protein sequence ID" value="KAL1877753.1"/>
    <property type="molecule type" value="Genomic_DNA"/>
</dbReference>
<organism evidence="2 3">
    <name type="scientific">Paecilomyces lecythidis</name>
    <dbReference type="NCBI Taxonomy" id="3004212"/>
    <lineage>
        <taxon>Eukaryota</taxon>
        <taxon>Fungi</taxon>
        <taxon>Dikarya</taxon>
        <taxon>Ascomycota</taxon>
        <taxon>Pezizomycotina</taxon>
        <taxon>Eurotiomycetes</taxon>
        <taxon>Eurotiomycetidae</taxon>
        <taxon>Eurotiales</taxon>
        <taxon>Thermoascaceae</taxon>
        <taxon>Paecilomyces</taxon>
    </lineage>
</organism>
<feature type="region of interest" description="Disordered" evidence="1">
    <location>
        <begin position="254"/>
        <end position="277"/>
    </location>
</feature>
<keyword evidence="3" id="KW-1185">Reference proteome</keyword>
<feature type="compositionally biased region" description="Basic and acidic residues" evidence="1">
    <location>
        <begin position="268"/>
        <end position="277"/>
    </location>
</feature>
<dbReference type="SUPFAM" id="SSF56112">
    <property type="entry name" value="Protein kinase-like (PK-like)"/>
    <property type="match status" value="1"/>
</dbReference>
<comment type="caution">
    <text evidence="2">The sequence shown here is derived from an EMBL/GenBank/DDBJ whole genome shotgun (WGS) entry which is preliminary data.</text>
</comment>
<protein>
    <recommendedName>
        <fullName evidence="4">Protein kinase domain-containing protein</fullName>
    </recommendedName>
</protein>
<dbReference type="InterPro" id="IPR011009">
    <property type="entry name" value="Kinase-like_dom_sf"/>
</dbReference>
<evidence type="ECO:0000256" key="1">
    <source>
        <dbReference type="SAM" id="MobiDB-lite"/>
    </source>
</evidence>
<gene>
    <name evidence="2" type="ORF">Plec18167_004722</name>
</gene>
<sequence>MAGSQSNYGLWLKILIENERVREQRRFLYFPQTETGWDLRQILTEKVYDDMITGKDGVYEASGLALVTQTSGPPQETEAILRIRMQIPPVDDPSSRLREKFDYSKLKETEICWMGDHEIDVLQQLTEAGCSCTPKLIDHVIVAQSQDEYVPGGYIAFILMEKLPGRNLENFHTFSLKKRDEVRISFLKSMRELFALGYKHLDPCRRNLMWDNDTKRCFVVGIEDFHFRGKNLKFIPRVVYGLWDLRSKHDDAIEESDDPMIPSDYEEVPLKEDENRE</sequence>
<dbReference type="Proteomes" id="UP001583193">
    <property type="component" value="Unassembled WGS sequence"/>
</dbReference>
<proteinExistence type="predicted"/>
<accession>A0ABR3XQ65</accession>
<reference evidence="2 3" key="1">
    <citation type="journal article" date="2024" name="IMA Fungus">
        <title>IMA Genome - F19 : A genome assembly and annotation guide to empower mycologists, including annotated draft genome sequences of Ceratocystis pirilliformis, Diaporthe australafricana, Fusarium ophioides, Paecilomyces lecythidis, and Sporothrix stenoceras.</title>
        <authorList>
            <person name="Aylward J."/>
            <person name="Wilson A.M."/>
            <person name="Visagie C.M."/>
            <person name="Spraker J."/>
            <person name="Barnes I."/>
            <person name="Buitendag C."/>
            <person name="Ceriani C."/>
            <person name="Del Mar Angel L."/>
            <person name="du Plessis D."/>
            <person name="Fuchs T."/>
            <person name="Gasser K."/>
            <person name="Kramer D."/>
            <person name="Li W."/>
            <person name="Munsamy K."/>
            <person name="Piso A."/>
            <person name="Price J.L."/>
            <person name="Sonnekus B."/>
            <person name="Thomas C."/>
            <person name="van der Nest A."/>
            <person name="van Dijk A."/>
            <person name="van Heerden A."/>
            <person name="van Vuuren N."/>
            <person name="Yilmaz N."/>
            <person name="Duong T.A."/>
            <person name="van der Merwe N.A."/>
            <person name="Wingfield M.J."/>
            <person name="Wingfield B.D."/>
        </authorList>
    </citation>
    <scope>NUCLEOTIDE SEQUENCE [LARGE SCALE GENOMIC DNA]</scope>
    <source>
        <strain evidence="2 3">CMW 18167</strain>
    </source>
</reference>
<name>A0ABR3XQ65_9EURO</name>
<evidence type="ECO:0008006" key="4">
    <source>
        <dbReference type="Google" id="ProtNLM"/>
    </source>
</evidence>
<evidence type="ECO:0000313" key="2">
    <source>
        <dbReference type="EMBL" id="KAL1877753.1"/>
    </source>
</evidence>